<dbReference type="SUPFAM" id="SSF102712">
    <property type="entry name" value="JAB1/MPN domain"/>
    <property type="match status" value="1"/>
</dbReference>
<evidence type="ECO:0000256" key="2">
    <source>
        <dbReference type="ARBA" id="ARBA00022723"/>
    </source>
</evidence>
<evidence type="ECO:0000256" key="4">
    <source>
        <dbReference type="ARBA" id="ARBA00022833"/>
    </source>
</evidence>
<dbReference type="Pfam" id="PF14464">
    <property type="entry name" value="Prok-JAB"/>
    <property type="match status" value="1"/>
</dbReference>
<evidence type="ECO:0000256" key="3">
    <source>
        <dbReference type="ARBA" id="ARBA00022801"/>
    </source>
</evidence>
<name>A0ABM9JE29_9RALS</name>
<feature type="region of interest" description="Disordered" evidence="6">
    <location>
        <begin position="1"/>
        <end position="20"/>
    </location>
</feature>
<organism evidence="8 9">
    <name type="scientific">Ralstonia condita</name>
    <dbReference type="NCBI Taxonomy" id="3058600"/>
    <lineage>
        <taxon>Bacteria</taxon>
        <taxon>Pseudomonadati</taxon>
        <taxon>Pseudomonadota</taxon>
        <taxon>Betaproteobacteria</taxon>
        <taxon>Burkholderiales</taxon>
        <taxon>Burkholderiaceae</taxon>
        <taxon>Ralstonia</taxon>
    </lineage>
</organism>
<evidence type="ECO:0000256" key="5">
    <source>
        <dbReference type="ARBA" id="ARBA00023049"/>
    </source>
</evidence>
<keyword evidence="5" id="KW-0482">Metalloprotease</keyword>
<feature type="compositionally biased region" description="Basic and acidic residues" evidence="6">
    <location>
        <begin position="1"/>
        <end position="13"/>
    </location>
</feature>
<dbReference type="Gene3D" id="3.40.140.10">
    <property type="entry name" value="Cytidine Deaminase, domain 2"/>
    <property type="match status" value="1"/>
</dbReference>
<accession>A0ABM9JE29</accession>
<evidence type="ECO:0000256" key="6">
    <source>
        <dbReference type="SAM" id="MobiDB-lite"/>
    </source>
</evidence>
<dbReference type="InterPro" id="IPR028090">
    <property type="entry name" value="JAB_dom_prok"/>
</dbReference>
<gene>
    <name evidence="8" type="ORF">LMG7141_02372</name>
</gene>
<keyword evidence="4" id="KW-0862">Zinc</keyword>
<evidence type="ECO:0000259" key="7">
    <source>
        <dbReference type="Pfam" id="PF14464"/>
    </source>
</evidence>
<reference evidence="8 9" key="1">
    <citation type="submission" date="2023-07" db="EMBL/GenBank/DDBJ databases">
        <authorList>
            <person name="Peeters C."/>
        </authorList>
    </citation>
    <scope>NUCLEOTIDE SEQUENCE [LARGE SCALE GENOMIC DNA]</scope>
    <source>
        <strain evidence="8 9">LMG 7141</strain>
    </source>
</reference>
<evidence type="ECO:0000256" key="1">
    <source>
        <dbReference type="ARBA" id="ARBA00022670"/>
    </source>
</evidence>
<dbReference type="EMBL" id="CATYWO010000003">
    <property type="protein sequence ID" value="CAJ0790477.1"/>
    <property type="molecule type" value="Genomic_DNA"/>
</dbReference>
<proteinExistence type="predicted"/>
<dbReference type="Proteomes" id="UP001189616">
    <property type="component" value="Unassembled WGS sequence"/>
</dbReference>
<keyword evidence="3" id="KW-0378">Hydrolase</keyword>
<evidence type="ECO:0000313" key="8">
    <source>
        <dbReference type="EMBL" id="CAJ0790477.1"/>
    </source>
</evidence>
<keyword evidence="9" id="KW-1185">Reference proteome</keyword>
<protein>
    <recommendedName>
        <fullName evidence="7">JAB domain-containing protein</fullName>
    </recommendedName>
</protein>
<evidence type="ECO:0000313" key="9">
    <source>
        <dbReference type="Proteomes" id="UP001189616"/>
    </source>
</evidence>
<keyword evidence="1" id="KW-0645">Protease</keyword>
<feature type="domain" description="JAB" evidence="7">
    <location>
        <begin position="2"/>
        <end position="43"/>
    </location>
</feature>
<comment type="caution">
    <text evidence="8">The sequence shown here is derived from an EMBL/GenBank/DDBJ whole genome shotgun (WGS) entry which is preliminary data.</text>
</comment>
<keyword evidence="2" id="KW-0479">Metal-binding</keyword>
<sequence>MDYIGEWHTHPETEPTPSSIDTREWQNIYHTKSEPMVFLIAGTRNMVWAGVGRGNALYGWVTKVNVKIGED</sequence>